<dbReference type="Proteomes" id="UP000192140">
    <property type="component" value="Unassembled WGS sequence"/>
</dbReference>
<evidence type="ECO:0000313" key="2">
    <source>
        <dbReference type="EMBL" id="CVI61035.1"/>
    </source>
</evidence>
<organism evidence="2 3">
    <name type="scientific">Agrobacterium deltaense NCPPB 1641</name>
    <dbReference type="NCBI Taxonomy" id="1183425"/>
    <lineage>
        <taxon>Bacteria</taxon>
        <taxon>Pseudomonadati</taxon>
        <taxon>Pseudomonadota</taxon>
        <taxon>Alphaproteobacteria</taxon>
        <taxon>Hyphomicrobiales</taxon>
        <taxon>Rhizobiaceae</taxon>
        <taxon>Rhizobium/Agrobacterium group</taxon>
        <taxon>Agrobacterium</taxon>
    </lineage>
</organism>
<proteinExistence type="predicted"/>
<comment type="caution">
    <text evidence="2">The sequence shown here is derived from an EMBL/GenBank/DDBJ whole genome shotgun (WGS) entry which is preliminary data.</text>
</comment>
<protein>
    <recommendedName>
        <fullName evidence="4">Portal protein</fullName>
    </recommendedName>
</protein>
<dbReference type="EMBL" id="FCNP01000035">
    <property type="protein sequence ID" value="CVI61035.1"/>
    <property type="molecule type" value="Genomic_DNA"/>
</dbReference>
<evidence type="ECO:0008006" key="4">
    <source>
        <dbReference type="Google" id="ProtNLM"/>
    </source>
</evidence>
<keyword evidence="3" id="KW-1185">Reference proteome</keyword>
<sequence>MAKKPNIQNVKTELSQRIAKCVNFGNTQLATQWQFNLEQYFCLPFKEDEKIRGTSKHIVPVLRDHVDLFTAQVVRILDGQKNVVSFSPLTASPQDKIVANQQTRVVQHVLREKNSHVALLTPWVKNSAIFGLGVAHIDFTDTAEEGLVETLKGVTDEQLVQIVEDEKAGKIIIEATGDDYRAEIPPEIIEQIGMATGGQIDPSMIDPSVIEQLVPTVRDIEIRKVKKTPQFTLKALAPEDFVVSVDADIDPMTGGITASIQGHRTYTTKQALIEEGYDPKLVDEIPLAQQKLNGTATVRARKTSYNSGQSDDGDLVEVYEIFTHIAIDDKKKRHYRITIGGNPTQSPIFLGHYEVSKYYPYAPLVPYPVPNTLFGQGLGDRLGADQVMISKMYRAMINNLNYVVDPIKIINPDVTNTDDVLNLHPGKVIRSENPTGGISYNPPQLAAPLVLPVLDMIDQRHELSTGVGRSMISVDATDLQDVTATAARQRSSMQQMLIEQVCRHYADTGYRYLAKIIIDLMISKSDMANLYIARLTEENQPFVVGDDWDSDMDVSTNTAFGAMDKDLKQSALLSLLQLQQQGLGQTTTPQNIYKTLIDITETMGIQGATQYWTDPAQMPPAPPPPDPNAGIIQIETVKAQLKAQSDEKKRDFDAYKLRVEDDLKRDQMLADIELKRAEITARFAADVDIARIQAEQAAARYDVDWARQQEQNRKGEEARLEQEKQMQAMMAQSQLAQSQPQPPMI</sequence>
<reference evidence="2" key="1">
    <citation type="submission" date="2016-01" db="EMBL/GenBank/DDBJ databases">
        <authorList>
            <person name="Regsiter A."/>
            <person name="william w."/>
        </authorList>
    </citation>
    <scope>NUCLEOTIDE SEQUENCE</scope>
    <source>
        <strain evidence="2">NCPPB 1641</strain>
    </source>
</reference>
<name>A0A1S7U2F3_9HYPH</name>
<dbReference type="RefSeq" id="WP_080854665.1">
    <property type="nucleotide sequence ID" value="NZ_LT009776.1"/>
</dbReference>
<evidence type="ECO:0000313" key="3">
    <source>
        <dbReference type="Proteomes" id="UP000192140"/>
    </source>
</evidence>
<feature type="compositionally biased region" description="Low complexity" evidence="1">
    <location>
        <begin position="725"/>
        <end position="739"/>
    </location>
</feature>
<dbReference type="Pfam" id="PF23899">
    <property type="entry name" value="SU10_portal"/>
    <property type="match status" value="1"/>
</dbReference>
<feature type="region of interest" description="Disordered" evidence="1">
    <location>
        <begin position="708"/>
        <end position="745"/>
    </location>
</feature>
<accession>A0A1S7U2F3</accession>
<feature type="compositionally biased region" description="Basic and acidic residues" evidence="1">
    <location>
        <begin position="708"/>
        <end position="724"/>
    </location>
</feature>
<dbReference type="InterPro" id="IPR056909">
    <property type="entry name" value="SU10_portal"/>
</dbReference>
<gene>
    <name evidence="2" type="ORF">AGR7A_Lc140073</name>
</gene>
<evidence type="ECO:0000256" key="1">
    <source>
        <dbReference type="SAM" id="MobiDB-lite"/>
    </source>
</evidence>
<dbReference type="AlphaFoldDB" id="A0A1S7U2F3"/>